<organism evidence="2 3">
    <name type="scientific">Oceanicola granulosus (strain ATCC BAA-861 / DSM 15982 / KCTC 12143 / HTCC2516)</name>
    <dbReference type="NCBI Taxonomy" id="314256"/>
    <lineage>
        <taxon>Bacteria</taxon>
        <taxon>Pseudomonadati</taxon>
        <taxon>Pseudomonadota</taxon>
        <taxon>Alphaproteobacteria</taxon>
        <taxon>Rhodobacterales</taxon>
        <taxon>Roseobacteraceae</taxon>
        <taxon>Oceanicola</taxon>
    </lineage>
</organism>
<dbReference type="EMBL" id="AAOT01000004">
    <property type="protein sequence ID" value="EAR52434.1"/>
    <property type="molecule type" value="Genomic_DNA"/>
</dbReference>
<evidence type="ECO:0000313" key="3">
    <source>
        <dbReference type="Proteomes" id="UP000003635"/>
    </source>
</evidence>
<protein>
    <submittedName>
        <fullName evidence="2">Uncharacterized protein</fullName>
    </submittedName>
</protein>
<sequence>MDRIISTFRTSMIPSSMISSICSSFLFNFIFRFSGIEEVSIDFLSTSIWS</sequence>
<dbReference type="AlphaFoldDB" id="Q2CI24"/>
<keyword evidence="1" id="KW-0472">Membrane</keyword>
<gene>
    <name evidence="2" type="ORF">OG2516_08152</name>
</gene>
<keyword evidence="3" id="KW-1185">Reference proteome</keyword>
<comment type="caution">
    <text evidence="2">The sequence shown here is derived from an EMBL/GenBank/DDBJ whole genome shotgun (WGS) entry which is preliminary data.</text>
</comment>
<accession>Q2CI24</accession>
<dbReference type="HOGENOM" id="CLU_3120502_0_0_5"/>
<proteinExistence type="predicted"/>
<keyword evidence="1" id="KW-1133">Transmembrane helix</keyword>
<dbReference type="STRING" id="314256.OG2516_08152"/>
<evidence type="ECO:0000256" key="1">
    <source>
        <dbReference type="SAM" id="Phobius"/>
    </source>
</evidence>
<evidence type="ECO:0000313" key="2">
    <source>
        <dbReference type="EMBL" id="EAR52434.1"/>
    </source>
</evidence>
<feature type="transmembrane region" description="Helical" evidence="1">
    <location>
        <begin position="12"/>
        <end position="31"/>
    </location>
</feature>
<name>Q2CI24_OCEGH</name>
<reference evidence="2 3" key="1">
    <citation type="journal article" date="2010" name="J. Bacteriol.">
        <title>Genome sequences of Oceanicola granulosus HTCC2516(T) and Oceanicola batsensis HTCC2597(TDelta).</title>
        <authorList>
            <person name="Thrash J.C."/>
            <person name="Cho J.C."/>
            <person name="Vergin K.L."/>
            <person name="Giovannoni S.J."/>
        </authorList>
    </citation>
    <scope>NUCLEOTIDE SEQUENCE [LARGE SCALE GENOMIC DNA]</scope>
    <source>
        <strain evidence="3">ATCC BAA-861 / DSM 15982 / KCTC 12143 / HTCC2516</strain>
    </source>
</reference>
<keyword evidence="1" id="KW-0812">Transmembrane</keyword>
<dbReference type="Proteomes" id="UP000003635">
    <property type="component" value="Unassembled WGS sequence"/>
</dbReference>